<feature type="transmembrane region" description="Helical" evidence="1">
    <location>
        <begin position="121"/>
        <end position="145"/>
    </location>
</feature>
<organism evidence="2 3">
    <name type="scientific">Listeria weihenstephanensis</name>
    <dbReference type="NCBI Taxonomy" id="1006155"/>
    <lineage>
        <taxon>Bacteria</taxon>
        <taxon>Bacillati</taxon>
        <taxon>Bacillota</taxon>
        <taxon>Bacilli</taxon>
        <taxon>Bacillales</taxon>
        <taxon>Listeriaceae</taxon>
        <taxon>Listeria</taxon>
    </lineage>
</organism>
<dbReference type="PANTHER" id="PTHR37422">
    <property type="entry name" value="TEICHURONIC ACID BIOSYNTHESIS PROTEIN TUAE"/>
    <property type="match status" value="1"/>
</dbReference>
<feature type="transmembrane region" description="Helical" evidence="1">
    <location>
        <begin position="59"/>
        <end position="78"/>
    </location>
</feature>
<dbReference type="RefSeq" id="WP_036059029.1">
    <property type="nucleotide sequence ID" value="NZ_CP011102.1"/>
</dbReference>
<dbReference type="AlphaFoldDB" id="A0A1S7FQU6"/>
<feature type="transmembrane region" description="Helical" evidence="1">
    <location>
        <begin position="195"/>
        <end position="223"/>
    </location>
</feature>
<feature type="transmembrane region" description="Helical" evidence="1">
    <location>
        <begin position="379"/>
        <end position="397"/>
    </location>
</feature>
<reference evidence="3" key="1">
    <citation type="submission" date="2015-03" db="EMBL/GenBank/DDBJ databases">
        <authorList>
            <person name="Ferrari E."/>
            <person name="Walter M.C."/>
            <person name="Huptas C."/>
            <person name="Scherer S."/>
            <person name="Mueller-Herbst S."/>
        </authorList>
    </citation>
    <scope>NUCLEOTIDE SEQUENCE [LARGE SCALE GENOMIC DNA]</scope>
    <source>
        <strain evidence="3">LWP01</strain>
    </source>
</reference>
<name>A0A1S7FQU6_9LIST</name>
<gene>
    <name evidence="2" type="ORF">UE46_00905</name>
</gene>
<keyword evidence="1" id="KW-1133">Transmembrane helix</keyword>
<keyword evidence="1" id="KW-0812">Transmembrane</keyword>
<evidence type="ECO:0000313" key="3">
    <source>
        <dbReference type="Proteomes" id="UP000223060"/>
    </source>
</evidence>
<evidence type="ECO:0000313" key="2">
    <source>
        <dbReference type="EMBL" id="AQY49760.1"/>
    </source>
</evidence>
<dbReference type="EMBL" id="CP011102">
    <property type="protein sequence ID" value="AQY49760.1"/>
    <property type="molecule type" value="Genomic_DNA"/>
</dbReference>
<dbReference type="InterPro" id="IPR051533">
    <property type="entry name" value="WaaL-like"/>
</dbReference>
<accession>A0A1S7FQU6</accession>
<protein>
    <submittedName>
        <fullName evidence="2">Uncharacterized protein</fullName>
    </submittedName>
</protein>
<sequence length="415" mass="47248">MVAFLIALLLSLFASLIQQVIPQVDSIDKIIAVIFAVSAIAKLTYLETKQRFTLRPSDIGLFAISIIFIIYCFIPNAFHQPSNTMFLQIYSMFSILKFVIVFWSGLFLFRNTKFQTSTLFFRRMSTILTTVFLMVGILNVALHFLEPFDIRFGIETVSFGFRHPAQFAATIIVITIIHIFIIWSEKGKMPYYIIFANFILIFLAGRTTSIGFYLCLILLILIFPYIKRIPIYVYALIGGVFYWLGSDRISNQFLGTDGEARGVLLDTSFTIASEHAPFGAGLGMFGSNASRLNYSPLYEQYGISRVWGLTQENPNFVTDSYWAMIIGELGYLGMFFIIVIIGYIFWLLYKEIIGSTYQIKFLIFLPLVYALLTSPIDTVLVSNTSIFLVLATIYMVALNNEYRSQKQDENPAAQK</sequence>
<dbReference type="KEGG" id="lwi:UE46_00905"/>
<keyword evidence="1" id="KW-0472">Membrane</keyword>
<proteinExistence type="predicted"/>
<evidence type="ECO:0000256" key="1">
    <source>
        <dbReference type="SAM" id="Phobius"/>
    </source>
</evidence>
<feature type="transmembrane region" description="Helical" evidence="1">
    <location>
        <begin position="229"/>
        <end position="245"/>
    </location>
</feature>
<dbReference type="Proteomes" id="UP000223060">
    <property type="component" value="Chromosome"/>
</dbReference>
<dbReference type="PANTHER" id="PTHR37422:SF23">
    <property type="entry name" value="TEICHURONIC ACID BIOSYNTHESIS PROTEIN TUAE"/>
    <property type="match status" value="1"/>
</dbReference>
<keyword evidence="3" id="KW-1185">Reference proteome</keyword>
<feature type="transmembrane region" description="Helical" evidence="1">
    <location>
        <begin position="90"/>
        <end position="109"/>
    </location>
</feature>
<feature type="transmembrane region" description="Helical" evidence="1">
    <location>
        <begin position="165"/>
        <end position="183"/>
    </location>
</feature>
<feature type="transmembrane region" description="Helical" evidence="1">
    <location>
        <begin position="355"/>
        <end position="372"/>
    </location>
</feature>
<feature type="transmembrane region" description="Helical" evidence="1">
    <location>
        <begin position="329"/>
        <end position="349"/>
    </location>
</feature>
<feature type="transmembrane region" description="Helical" evidence="1">
    <location>
        <begin position="29"/>
        <end position="47"/>
    </location>
</feature>